<keyword evidence="2 8" id="KW-0813">Transport</keyword>
<dbReference type="InterPro" id="IPR012910">
    <property type="entry name" value="Plug_dom"/>
</dbReference>
<keyword evidence="4 8" id="KW-0812">Transmembrane</keyword>
<feature type="domain" description="TonB-dependent receptor-like beta-barrel" evidence="11">
    <location>
        <begin position="241"/>
        <end position="771"/>
    </location>
</feature>
<organism evidence="13 14">
    <name type="scientific">Luteimonas galliterrae</name>
    <dbReference type="NCBI Taxonomy" id="2940486"/>
    <lineage>
        <taxon>Bacteria</taxon>
        <taxon>Pseudomonadati</taxon>
        <taxon>Pseudomonadota</taxon>
        <taxon>Gammaproteobacteria</taxon>
        <taxon>Lysobacterales</taxon>
        <taxon>Lysobacteraceae</taxon>
        <taxon>Luteimonas</taxon>
    </lineage>
</organism>
<dbReference type="Pfam" id="PF07715">
    <property type="entry name" value="Plug"/>
    <property type="match status" value="1"/>
</dbReference>
<dbReference type="InterPro" id="IPR000531">
    <property type="entry name" value="Beta-barrel_TonB"/>
</dbReference>
<dbReference type="Pfam" id="PF00593">
    <property type="entry name" value="TonB_dep_Rec_b-barrel"/>
    <property type="match status" value="1"/>
</dbReference>
<dbReference type="CDD" id="cd01347">
    <property type="entry name" value="ligand_gated_channel"/>
    <property type="match status" value="1"/>
</dbReference>
<comment type="caution">
    <text evidence="13">The sequence shown here is derived from an EMBL/GenBank/DDBJ whole genome shotgun (WGS) entry which is preliminary data.</text>
</comment>
<dbReference type="PANTHER" id="PTHR32552">
    <property type="entry name" value="FERRICHROME IRON RECEPTOR-RELATED"/>
    <property type="match status" value="1"/>
</dbReference>
<evidence type="ECO:0000256" key="4">
    <source>
        <dbReference type="ARBA" id="ARBA00022692"/>
    </source>
</evidence>
<keyword evidence="5 9" id="KW-0798">TonB box</keyword>
<evidence type="ECO:0000256" key="7">
    <source>
        <dbReference type="ARBA" id="ARBA00023237"/>
    </source>
</evidence>
<evidence type="ECO:0000256" key="10">
    <source>
        <dbReference type="SAM" id="SignalP"/>
    </source>
</evidence>
<dbReference type="RefSeq" id="WP_249474607.1">
    <property type="nucleotide sequence ID" value="NZ_JAMBEP010000002.1"/>
</dbReference>
<keyword evidence="3 8" id="KW-1134">Transmembrane beta strand</keyword>
<dbReference type="EMBL" id="JAMBEP010000002">
    <property type="protein sequence ID" value="MCL1635220.1"/>
    <property type="molecule type" value="Genomic_DNA"/>
</dbReference>
<evidence type="ECO:0000256" key="3">
    <source>
        <dbReference type="ARBA" id="ARBA00022452"/>
    </source>
</evidence>
<evidence type="ECO:0000256" key="9">
    <source>
        <dbReference type="RuleBase" id="RU003357"/>
    </source>
</evidence>
<evidence type="ECO:0000256" key="8">
    <source>
        <dbReference type="PROSITE-ProRule" id="PRU01360"/>
    </source>
</evidence>
<gene>
    <name evidence="13" type="ORF">M2650_11350</name>
</gene>
<comment type="similarity">
    <text evidence="8 9">Belongs to the TonB-dependent receptor family.</text>
</comment>
<keyword evidence="10" id="KW-0732">Signal</keyword>
<dbReference type="InterPro" id="IPR036942">
    <property type="entry name" value="Beta-barrel_TonB_sf"/>
</dbReference>
<evidence type="ECO:0000256" key="2">
    <source>
        <dbReference type="ARBA" id="ARBA00022448"/>
    </source>
</evidence>
<reference evidence="13 14" key="1">
    <citation type="submission" date="2022-05" db="EMBL/GenBank/DDBJ databases">
        <title>Luteimonas sp. SX5, whole genome shotgun sequencing project.</title>
        <authorList>
            <person name="Zhao G."/>
            <person name="Shen L."/>
        </authorList>
    </citation>
    <scope>NUCLEOTIDE SEQUENCE [LARGE SCALE GENOMIC DNA]</scope>
    <source>
        <strain evidence="13 14">SX5</strain>
    </source>
</reference>
<dbReference type="PANTHER" id="PTHR32552:SF83">
    <property type="entry name" value="BLR3904 PROTEIN"/>
    <property type="match status" value="1"/>
</dbReference>
<dbReference type="SUPFAM" id="SSF56935">
    <property type="entry name" value="Porins"/>
    <property type="match status" value="1"/>
</dbReference>
<dbReference type="Gene3D" id="2.170.130.10">
    <property type="entry name" value="TonB-dependent receptor, plug domain"/>
    <property type="match status" value="1"/>
</dbReference>
<protein>
    <submittedName>
        <fullName evidence="13">TonB-dependent receptor</fullName>
    </submittedName>
</protein>
<evidence type="ECO:0000313" key="13">
    <source>
        <dbReference type="EMBL" id="MCL1635220.1"/>
    </source>
</evidence>
<keyword evidence="14" id="KW-1185">Reference proteome</keyword>
<feature type="chain" id="PRO_5045921774" evidence="10">
    <location>
        <begin position="28"/>
        <end position="802"/>
    </location>
</feature>
<evidence type="ECO:0000259" key="11">
    <source>
        <dbReference type="Pfam" id="PF00593"/>
    </source>
</evidence>
<dbReference type="InterPro" id="IPR039426">
    <property type="entry name" value="TonB-dep_rcpt-like"/>
</dbReference>
<evidence type="ECO:0000259" key="12">
    <source>
        <dbReference type="Pfam" id="PF07715"/>
    </source>
</evidence>
<dbReference type="Proteomes" id="UP001431217">
    <property type="component" value="Unassembled WGS sequence"/>
</dbReference>
<sequence>MISRTYAVAPLAAALAAALSLPVAAEAQTGAVAASAAMQKDPTQLDKVEVEGKFVTKAASPKYTEALNDTPQTITVVSKETMDQQGLLSLRDVLTNLPGITFGAGEGGGGYGDSINLRGFSANSDITTDGVRDSAQYTRTDTFNLESLELINGANSVYSGSGSVGGNINLVSKQPHAGDATAFTAGAGTDSYGRITVDNNTDFGNGTAFRINAMAHQNDVPGRDYEKFERWGIAPSLALGLGSDTRFTLNYLHQEDDNTPQYGVPYYRNAFNDGPLPGVDSSNYYGYHNVDKQDITVDMLTGIFEHDFNDSLSLRSLARFQKVDQLTIVDATQGTWCLPSNTTPTGGACVSGTGDNAIAVPPGQYLPSGPRGHMRDTSNAIAISQTDLTARFATGTVEHAVVAGVSFSRETFELETLNVFRNADGTNPYTAPNHLPFMDIYNPDSRYTGPYNPILVNKTDGTLTNQAVYVFDTLKFGERWMLNLGARYEHNEGDSVPYKISTATGSIGKNDGKDLAAYAENTDNLFSYRAGLVYKPADNGTVYLSYANSKTPSKASVNGTCTLTSATGAANCTVDPEEAVNIELGTKWEVLDSRLALTAAVFRNERENFRVADPDPTNLTGEQALDGRARVQGVALGAAGRITRDWSVFANYTYLDSEVLRSVSDFCLANPGAANCGNSAAFPDPQKGNPLTNTPKHSASLWTTYALGKWTFGYGATYQGEFYLNNSFLATTGGVTSQTALYKTPDYWTHRAMVAYDFNRNFALQLNVSNLLDEEYYLRIRNNGWATPGEARAATLTATYRF</sequence>
<keyword evidence="7 8" id="KW-0998">Cell outer membrane</keyword>
<evidence type="ECO:0000256" key="6">
    <source>
        <dbReference type="ARBA" id="ARBA00023136"/>
    </source>
</evidence>
<accession>A0ABT0MK12</accession>
<keyword evidence="13" id="KW-0675">Receptor</keyword>
<evidence type="ECO:0000256" key="1">
    <source>
        <dbReference type="ARBA" id="ARBA00004571"/>
    </source>
</evidence>
<name>A0ABT0MK12_9GAMM</name>
<dbReference type="Gene3D" id="2.40.170.20">
    <property type="entry name" value="TonB-dependent receptor, beta-barrel domain"/>
    <property type="match status" value="1"/>
</dbReference>
<evidence type="ECO:0000256" key="5">
    <source>
        <dbReference type="ARBA" id="ARBA00023077"/>
    </source>
</evidence>
<feature type="domain" description="TonB-dependent receptor plug" evidence="12">
    <location>
        <begin position="67"/>
        <end position="166"/>
    </location>
</feature>
<dbReference type="PROSITE" id="PS52016">
    <property type="entry name" value="TONB_DEPENDENT_REC_3"/>
    <property type="match status" value="1"/>
</dbReference>
<feature type="signal peptide" evidence="10">
    <location>
        <begin position="1"/>
        <end position="27"/>
    </location>
</feature>
<evidence type="ECO:0000313" key="14">
    <source>
        <dbReference type="Proteomes" id="UP001431217"/>
    </source>
</evidence>
<proteinExistence type="inferred from homology"/>
<comment type="subcellular location">
    <subcellularLocation>
        <location evidence="1 8">Cell outer membrane</location>
        <topology evidence="1 8">Multi-pass membrane protein</topology>
    </subcellularLocation>
</comment>
<dbReference type="InterPro" id="IPR037066">
    <property type="entry name" value="Plug_dom_sf"/>
</dbReference>
<keyword evidence="6 8" id="KW-0472">Membrane</keyword>